<dbReference type="GO" id="GO:0016020">
    <property type="term" value="C:membrane"/>
    <property type="evidence" value="ECO:0007669"/>
    <property type="project" value="UniProtKB-SubCell"/>
</dbReference>
<keyword evidence="3 5" id="KW-1133">Transmembrane helix</keyword>
<gene>
    <name evidence="7" type="ORF">V5799_005648</name>
</gene>
<proteinExistence type="predicted"/>
<keyword evidence="4 5" id="KW-0472">Membrane</keyword>
<dbReference type="InterPro" id="IPR036259">
    <property type="entry name" value="MFS_trans_sf"/>
</dbReference>
<name>A0AAQ4DYN2_AMBAM</name>
<dbReference type="PROSITE" id="PS00216">
    <property type="entry name" value="SUGAR_TRANSPORT_1"/>
    <property type="match status" value="1"/>
</dbReference>
<dbReference type="PROSITE" id="PS50850">
    <property type="entry name" value="MFS"/>
    <property type="match status" value="1"/>
</dbReference>
<sequence>MNATVKIQLQEDVERDVHDAVEDIISQAALNADLASVKEVLNWEYKLRLCAAAPSATLTALEMQVFSQRLMCSSSEAAMLAAQTIMQGQCARWHEERSVRICSSVAHRIVAGKSGHLIPLCSSCGMQRRSVSQPSCTTEGSRRGSDRVEPPYGVGAFQLLALFSLTIAGGAFLLHNESFRLTAVAMDHWCRRPPNFTNVSVAKWKHIAIPMDENGQHSHCTVRDPPDGGSMARVVPCTSWEYDHGTYGHNIVSEWNLVCERRWLIDLAKMIYSASAMISLPLLGALADRVGRKPVIFIAVPVVLAAGGAVNLPINFPTFVAVRAIVSISTSALVPPLLSLVYEVSPVEKIPAYNDVMHQNIE</sequence>
<dbReference type="Proteomes" id="UP001321473">
    <property type="component" value="Unassembled WGS sequence"/>
</dbReference>
<evidence type="ECO:0000256" key="4">
    <source>
        <dbReference type="ARBA" id="ARBA00023136"/>
    </source>
</evidence>
<feature type="domain" description="Major facilitator superfamily (MFS) profile" evidence="6">
    <location>
        <begin position="163"/>
        <end position="362"/>
    </location>
</feature>
<evidence type="ECO:0000256" key="1">
    <source>
        <dbReference type="ARBA" id="ARBA00004141"/>
    </source>
</evidence>
<dbReference type="EMBL" id="JARKHS020025338">
    <property type="protein sequence ID" value="KAK8767572.1"/>
    <property type="molecule type" value="Genomic_DNA"/>
</dbReference>
<comment type="subcellular location">
    <subcellularLocation>
        <location evidence="1">Membrane</location>
        <topology evidence="1">Multi-pass membrane protein</topology>
    </subcellularLocation>
</comment>
<dbReference type="InterPro" id="IPR011701">
    <property type="entry name" value="MFS"/>
</dbReference>
<accession>A0AAQ4DYN2</accession>
<dbReference type="InterPro" id="IPR020846">
    <property type="entry name" value="MFS_dom"/>
</dbReference>
<evidence type="ECO:0000313" key="7">
    <source>
        <dbReference type="EMBL" id="KAK8767572.1"/>
    </source>
</evidence>
<evidence type="ECO:0000259" key="6">
    <source>
        <dbReference type="PROSITE" id="PS50850"/>
    </source>
</evidence>
<dbReference type="Gene3D" id="1.20.1250.20">
    <property type="entry name" value="MFS general substrate transporter like domains"/>
    <property type="match status" value="1"/>
</dbReference>
<dbReference type="InterPro" id="IPR005829">
    <property type="entry name" value="Sugar_transporter_CS"/>
</dbReference>
<dbReference type="AlphaFoldDB" id="A0AAQ4DYN2"/>
<dbReference type="GO" id="GO:0022857">
    <property type="term" value="F:transmembrane transporter activity"/>
    <property type="evidence" value="ECO:0007669"/>
    <property type="project" value="InterPro"/>
</dbReference>
<feature type="transmembrane region" description="Helical" evidence="5">
    <location>
        <begin position="320"/>
        <end position="342"/>
    </location>
</feature>
<evidence type="ECO:0000256" key="2">
    <source>
        <dbReference type="ARBA" id="ARBA00022692"/>
    </source>
</evidence>
<organism evidence="7 8">
    <name type="scientific">Amblyomma americanum</name>
    <name type="common">Lone star tick</name>
    <dbReference type="NCBI Taxonomy" id="6943"/>
    <lineage>
        <taxon>Eukaryota</taxon>
        <taxon>Metazoa</taxon>
        <taxon>Ecdysozoa</taxon>
        <taxon>Arthropoda</taxon>
        <taxon>Chelicerata</taxon>
        <taxon>Arachnida</taxon>
        <taxon>Acari</taxon>
        <taxon>Parasitiformes</taxon>
        <taxon>Ixodida</taxon>
        <taxon>Ixodoidea</taxon>
        <taxon>Ixodidae</taxon>
        <taxon>Amblyomminae</taxon>
        <taxon>Amblyomma</taxon>
    </lineage>
</organism>
<feature type="transmembrane region" description="Helical" evidence="5">
    <location>
        <begin position="270"/>
        <end position="287"/>
    </location>
</feature>
<keyword evidence="2 5" id="KW-0812">Transmembrane</keyword>
<evidence type="ECO:0000313" key="8">
    <source>
        <dbReference type="Proteomes" id="UP001321473"/>
    </source>
</evidence>
<comment type="caution">
    <text evidence="7">The sequence shown here is derived from an EMBL/GenBank/DDBJ whole genome shotgun (WGS) entry which is preliminary data.</text>
</comment>
<feature type="transmembrane region" description="Helical" evidence="5">
    <location>
        <begin position="152"/>
        <end position="174"/>
    </location>
</feature>
<dbReference type="Pfam" id="PF07690">
    <property type="entry name" value="MFS_1"/>
    <property type="match status" value="1"/>
</dbReference>
<evidence type="ECO:0000256" key="5">
    <source>
        <dbReference type="SAM" id="Phobius"/>
    </source>
</evidence>
<feature type="transmembrane region" description="Helical" evidence="5">
    <location>
        <begin position="294"/>
        <end position="314"/>
    </location>
</feature>
<keyword evidence="8" id="KW-1185">Reference proteome</keyword>
<dbReference type="SUPFAM" id="SSF103473">
    <property type="entry name" value="MFS general substrate transporter"/>
    <property type="match status" value="1"/>
</dbReference>
<evidence type="ECO:0000256" key="3">
    <source>
        <dbReference type="ARBA" id="ARBA00022989"/>
    </source>
</evidence>
<reference evidence="7 8" key="1">
    <citation type="journal article" date="2023" name="Arcadia Sci">
        <title>De novo assembly of a long-read Amblyomma americanum tick genome.</title>
        <authorList>
            <person name="Chou S."/>
            <person name="Poskanzer K.E."/>
            <person name="Rollins M."/>
            <person name="Thuy-Boun P.S."/>
        </authorList>
    </citation>
    <scope>NUCLEOTIDE SEQUENCE [LARGE SCALE GENOMIC DNA]</scope>
    <source>
        <strain evidence="7">F_SG_1</strain>
        <tissue evidence="7">Salivary glands</tissue>
    </source>
</reference>
<protein>
    <recommendedName>
        <fullName evidence="6">Major facilitator superfamily (MFS) profile domain-containing protein</fullName>
    </recommendedName>
</protein>